<dbReference type="InterPro" id="IPR036249">
    <property type="entry name" value="Thioredoxin-like_sf"/>
</dbReference>
<comment type="caution">
    <text evidence="6">The sequence shown here is derived from an EMBL/GenBank/DDBJ whole genome shotgun (WGS) entry which is preliminary data.</text>
</comment>
<evidence type="ECO:0000256" key="2">
    <source>
        <dbReference type="ARBA" id="ARBA00023002"/>
    </source>
</evidence>
<proteinExistence type="predicted"/>
<reference evidence="6 7" key="1">
    <citation type="submission" date="2020-03" db="EMBL/GenBank/DDBJ databases">
        <title>Roseomonas selenitidurans sp. nov. isolated from soil.</title>
        <authorList>
            <person name="Liu H."/>
        </authorList>
    </citation>
    <scope>NUCLEOTIDE SEQUENCE [LARGE SCALE GENOMIC DNA]</scope>
    <source>
        <strain evidence="6 7">JCM 15073</strain>
    </source>
</reference>
<feature type="domain" description="Thioredoxin" evidence="5">
    <location>
        <begin position="33"/>
        <end position="217"/>
    </location>
</feature>
<evidence type="ECO:0000313" key="6">
    <source>
        <dbReference type="EMBL" id="NKE46320.1"/>
    </source>
</evidence>
<evidence type="ECO:0000256" key="1">
    <source>
        <dbReference type="ARBA" id="ARBA00022729"/>
    </source>
</evidence>
<dbReference type="PANTHER" id="PTHR13887:SF14">
    <property type="entry name" value="DISULFIDE BOND FORMATION PROTEIN D"/>
    <property type="match status" value="1"/>
</dbReference>
<evidence type="ECO:0000259" key="5">
    <source>
        <dbReference type="PROSITE" id="PS51352"/>
    </source>
</evidence>
<dbReference type="Proteomes" id="UP000765160">
    <property type="component" value="Unassembled WGS sequence"/>
</dbReference>
<sequence>MTLTFNRRTAGMLGLTGLAIGGGIFARKFFFGAAEGREDREQAAAAAEALFRDPRDPVLGNPAGGLTIVEFYDYRCPYCIRMHALTEMLLSEDRDIRLVAKQWPVFGGPSVGAARTALAAHLQGRFAPVNDALFKVGRQLDDSKIRAAAEEGGLDLARMDADLSAQGGEIEQSLGRVAMQALSIGLQGTPAFIIGSYLVPGAMTYENLVETVAKARGRTAQQ</sequence>
<keyword evidence="2" id="KW-0560">Oxidoreductase</keyword>
<dbReference type="PROSITE" id="PS51352">
    <property type="entry name" value="THIOREDOXIN_2"/>
    <property type="match status" value="1"/>
</dbReference>
<keyword evidence="3" id="KW-1015">Disulfide bond</keyword>
<evidence type="ECO:0000313" key="7">
    <source>
        <dbReference type="Proteomes" id="UP000765160"/>
    </source>
</evidence>
<dbReference type="PANTHER" id="PTHR13887">
    <property type="entry name" value="GLUTATHIONE S-TRANSFERASE KAPPA"/>
    <property type="match status" value="1"/>
</dbReference>
<dbReference type="InterPro" id="IPR001853">
    <property type="entry name" value="DSBA-like_thioredoxin_dom"/>
</dbReference>
<organism evidence="6 7">
    <name type="scientific">Falsiroseomonas frigidaquae</name>
    <dbReference type="NCBI Taxonomy" id="487318"/>
    <lineage>
        <taxon>Bacteria</taxon>
        <taxon>Pseudomonadati</taxon>
        <taxon>Pseudomonadota</taxon>
        <taxon>Alphaproteobacteria</taxon>
        <taxon>Acetobacterales</taxon>
        <taxon>Roseomonadaceae</taxon>
        <taxon>Falsiroseomonas</taxon>
    </lineage>
</organism>
<keyword evidence="4" id="KW-0676">Redox-active center</keyword>
<name>A0ABX1F1U9_9PROT</name>
<evidence type="ECO:0000256" key="3">
    <source>
        <dbReference type="ARBA" id="ARBA00023157"/>
    </source>
</evidence>
<dbReference type="Gene3D" id="3.40.30.10">
    <property type="entry name" value="Glutaredoxin"/>
    <property type="match status" value="1"/>
</dbReference>
<evidence type="ECO:0000256" key="4">
    <source>
        <dbReference type="ARBA" id="ARBA00023284"/>
    </source>
</evidence>
<accession>A0ABX1F1U9</accession>
<keyword evidence="1" id="KW-0732">Signal</keyword>
<dbReference type="Pfam" id="PF01323">
    <property type="entry name" value="DSBA"/>
    <property type="match status" value="1"/>
</dbReference>
<gene>
    <name evidence="6" type="ORF">HB662_16165</name>
</gene>
<dbReference type="EMBL" id="JAAVTX010000004">
    <property type="protein sequence ID" value="NKE46320.1"/>
    <property type="molecule type" value="Genomic_DNA"/>
</dbReference>
<dbReference type="SUPFAM" id="SSF52833">
    <property type="entry name" value="Thioredoxin-like"/>
    <property type="match status" value="1"/>
</dbReference>
<keyword evidence="7" id="KW-1185">Reference proteome</keyword>
<dbReference type="CDD" id="cd03023">
    <property type="entry name" value="DsbA_Com1_like"/>
    <property type="match status" value="1"/>
</dbReference>
<protein>
    <submittedName>
        <fullName evidence="6">DsbA family protein</fullName>
    </submittedName>
</protein>
<dbReference type="RefSeq" id="WP_168050818.1">
    <property type="nucleotide sequence ID" value="NZ_JAATJR010000004.1"/>
</dbReference>
<dbReference type="InterPro" id="IPR013766">
    <property type="entry name" value="Thioredoxin_domain"/>
</dbReference>